<feature type="transmembrane region" description="Helical" evidence="1">
    <location>
        <begin position="71"/>
        <end position="95"/>
    </location>
</feature>
<keyword evidence="1" id="KW-0812">Transmembrane</keyword>
<protein>
    <recommendedName>
        <fullName evidence="4">DUF4306 domain-containing protein</fullName>
    </recommendedName>
</protein>
<name>A0ABW5QDM9_9BACI</name>
<comment type="caution">
    <text evidence="2">The sequence shown here is derived from an EMBL/GenBank/DDBJ whole genome shotgun (WGS) entry which is preliminary data.</text>
</comment>
<dbReference type="EMBL" id="JBHUMZ010000050">
    <property type="protein sequence ID" value="MFD2640004.1"/>
    <property type="molecule type" value="Genomic_DNA"/>
</dbReference>
<sequence length="102" mass="12020">MKIISPYKRVLFSILLVIVGYWVYGVYHYLSFQENYREAIKAAYLEKSQPVDEEFITDLSSSFLSMSSNVVYFNLNTFILFMLSIIFLSIIFYLVNINTDEK</sequence>
<feature type="transmembrane region" description="Helical" evidence="1">
    <location>
        <begin position="12"/>
        <end position="30"/>
    </location>
</feature>
<evidence type="ECO:0008006" key="4">
    <source>
        <dbReference type="Google" id="ProtNLM"/>
    </source>
</evidence>
<organism evidence="2 3">
    <name type="scientific">Piscibacillus salipiscarius</name>
    <dbReference type="NCBI Taxonomy" id="299480"/>
    <lineage>
        <taxon>Bacteria</taxon>
        <taxon>Bacillati</taxon>
        <taxon>Bacillota</taxon>
        <taxon>Bacilli</taxon>
        <taxon>Bacillales</taxon>
        <taxon>Bacillaceae</taxon>
        <taxon>Piscibacillus</taxon>
    </lineage>
</organism>
<keyword evidence="1" id="KW-1133">Transmembrane helix</keyword>
<evidence type="ECO:0000313" key="3">
    <source>
        <dbReference type="Proteomes" id="UP001597452"/>
    </source>
</evidence>
<evidence type="ECO:0000313" key="2">
    <source>
        <dbReference type="EMBL" id="MFD2640004.1"/>
    </source>
</evidence>
<proteinExistence type="predicted"/>
<reference evidence="3" key="1">
    <citation type="journal article" date="2019" name="Int. J. Syst. Evol. Microbiol.">
        <title>The Global Catalogue of Microorganisms (GCM) 10K type strain sequencing project: providing services to taxonomists for standard genome sequencing and annotation.</title>
        <authorList>
            <consortium name="The Broad Institute Genomics Platform"/>
            <consortium name="The Broad Institute Genome Sequencing Center for Infectious Disease"/>
            <person name="Wu L."/>
            <person name="Ma J."/>
        </authorList>
    </citation>
    <scope>NUCLEOTIDE SEQUENCE [LARGE SCALE GENOMIC DNA]</scope>
    <source>
        <strain evidence="3">TISTR 1571</strain>
    </source>
</reference>
<gene>
    <name evidence="2" type="ORF">ACFSW4_14135</name>
</gene>
<evidence type="ECO:0000256" key="1">
    <source>
        <dbReference type="SAM" id="Phobius"/>
    </source>
</evidence>
<keyword evidence="3" id="KW-1185">Reference proteome</keyword>
<keyword evidence="1" id="KW-0472">Membrane</keyword>
<accession>A0ABW5QDM9</accession>
<dbReference type="Proteomes" id="UP001597452">
    <property type="component" value="Unassembled WGS sequence"/>
</dbReference>